<keyword evidence="3" id="KW-1185">Reference proteome</keyword>
<dbReference type="AlphaFoldDB" id="A0A165BE49"/>
<feature type="compositionally biased region" description="Polar residues" evidence="1">
    <location>
        <begin position="671"/>
        <end position="684"/>
    </location>
</feature>
<feature type="region of interest" description="Disordered" evidence="1">
    <location>
        <begin position="256"/>
        <end position="352"/>
    </location>
</feature>
<gene>
    <name evidence="2" type="ORF">LAESUDRAFT_717874</name>
</gene>
<accession>A0A165BE49</accession>
<dbReference type="RefSeq" id="XP_040758591.1">
    <property type="nucleotide sequence ID" value="XM_040907370.1"/>
</dbReference>
<dbReference type="InParanoid" id="A0A165BE49"/>
<feature type="compositionally biased region" description="Low complexity" evidence="1">
    <location>
        <begin position="610"/>
        <end position="638"/>
    </location>
</feature>
<feature type="compositionally biased region" description="Basic residues" evidence="1">
    <location>
        <begin position="189"/>
        <end position="203"/>
    </location>
</feature>
<dbReference type="EMBL" id="KV427675">
    <property type="protein sequence ID" value="KZT00851.1"/>
    <property type="molecule type" value="Genomic_DNA"/>
</dbReference>
<feature type="region of interest" description="Disordered" evidence="1">
    <location>
        <begin position="896"/>
        <end position="943"/>
    </location>
</feature>
<feature type="compositionally biased region" description="Polar residues" evidence="1">
    <location>
        <begin position="173"/>
        <end position="188"/>
    </location>
</feature>
<dbReference type="Proteomes" id="UP000076871">
    <property type="component" value="Unassembled WGS sequence"/>
</dbReference>
<evidence type="ECO:0000313" key="2">
    <source>
        <dbReference type="EMBL" id="KZT00851.1"/>
    </source>
</evidence>
<name>A0A165BE49_9APHY</name>
<evidence type="ECO:0000256" key="1">
    <source>
        <dbReference type="SAM" id="MobiDB-lite"/>
    </source>
</evidence>
<feature type="region of interest" description="Disordered" evidence="1">
    <location>
        <begin position="448"/>
        <end position="523"/>
    </location>
</feature>
<feature type="compositionally biased region" description="Basic and acidic residues" evidence="1">
    <location>
        <begin position="641"/>
        <end position="654"/>
    </location>
</feature>
<feature type="compositionally biased region" description="Polar residues" evidence="1">
    <location>
        <begin position="271"/>
        <end position="282"/>
    </location>
</feature>
<feature type="region of interest" description="Disordered" evidence="1">
    <location>
        <begin position="374"/>
        <end position="394"/>
    </location>
</feature>
<feature type="compositionally biased region" description="Polar residues" evidence="1">
    <location>
        <begin position="479"/>
        <end position="489"/>
    </location>
</feature>
<feature type="compositionally biased region" description="Basic and acidic residues" evidence="1">
    <location>
        <begin position="539"/>
        <end position="549"/>
    </location>
</feature>
<feature type="region of interest" description="Disordered" evidence="1">
    <location>
        <begin position="168"/>
        <end position="210"/>
    </location>
</feature>
<reference evidence="2 3" key="1">
    <citation type="journal article" date="2016" name="Mol. Biol. Evol.">
        <title>Comparative Genomics of Early-Diverging Mushroom-Forming Fungi Provides Insights into the Origins of Lignocellulose Decay Capabilities.</title>
        <authorList>
            <person name="Nagy L.G."/>
            <person name="Riley R."/>
            <person name="Tritt A."/>
            <person name="Adam C."/>
            <person name="Daum C."/>
            <person name="Floudas D."/>
            <person name="Sun H."/>
            <person name="Yadav J.S."/>
            <person name="Pangilinan J."/>
            <person name="Larsson K.H."/>
            <person name="Matsuura K."/>
            <person name="Barry K."/>
            <person name="Labutti K."/>
            <person name="Kuo R."/>
            <person name="Ohm R.A."/>
            <person name="Bhattacharya S.S."/>
            <person name="Shirouzu T."/>
            <person name="Yoshinaga Y."/>
            <person name="Martin F.M."/>
            <person name="Grigoriev I.V."/>
            <person name="Hibbett D.S."/>
        </authorList>
    </citation>
    <scope>NUCLEOTIDE SEQUENCE [LARGE SCALE GENOMIC DNA]</scope>
    <source>
        <strain evidence="2 3">93-53</strain>
    </source>
</reference>
<dbReference type="GeneID" id="63824399"/>
<organism evidence="2 3">
    <name type="scientific">Laetiporus sulphureus 93-53</name>
    <dbReference type="NCBI Taxonomy" id="1314785"/>
    <lineage>
        <taxon>Eukaryota</taxon>
        <taxon>Fungi</taxon>
        <taxon>Dikarya</taxon>
        <taxon>Basidiomycota</taxon>
        <taxon>Agaricomycotina</taxon>
        <taxon>Agaricomycetes</taxon>
        <taxon>Polyporales</taxon>
        <taxon>Laetiporus</taxon>
    </lineage>
</organism>
<proteinExistence type="predicted"/>
<feature type="compositionally biased region" description="Low complexity" evidence="1">
    <location>
        <begin position="746"/>
        <end position="760"/>
    </location>
</feature>
<feature type="compositionally biased region" description="Polar residues" evidence="1">
    <location>
        <begin position="588"/>
        <end position="598"/>
    </location>
</feature>
<evidence type="ECO:0000313" key="3">
    <source>
        <dbReference type="Proteomes" id="UP000076871"/>
    </source>
</evidence>
<feature type="compositionally biased region" description="Basic and acidic residues" evidence="1">
    <location>
        <begin position="924"/>
        <end position="938"/>
    </location>
</feature>
<feature type="compositionally biased region" description="Low complexity" evidence="1">
    <location>
        <begin position="292"/>
        <end position="303"/>
    </location>
</feature>
<protein>
    <submittedName>
        <fullName evidence="2">Uncharacterized protein</fullName>
    </submittedName>
</protein>
<sequence>MLFASRHSLRLFTAASNPATLPAISHSFLLISALQSTLLPLTMPISCHSGPHQAAVPCIHGHFMQRFTLRVACSPLAYKRGCIRNRTVFSAYTPPPFPVRDPLPLPPLSTPPRRACRAPVPGLRVDLISYGAHTQALFLVGQASLFVLLRHQHVVYSCDTRRPFVNGAEEQKPTLQRSRSASVQTSTVHRPRRPRSHGGRPIHKRDISGPVLQVDSTTYVQWASDDDLLPPPTPEVRQLIESDRAGRERAVKPLWPNDAHTHATSRHHQVSAAQKTHQQGRTSHSRDYDAKPLPSLPLRRPPLAAVTPKFDKEQAQGLSSGTREPLRVYNPPVHHSSSQDQLDAAAHRSASDPHMTLSQLRPVNVQPGYKPFLQRSLTSPSVSPVDREPHGDAAMPRSANAVMQGTQRVAEQTVYMPPKQRRIHEDAYGYSKSEEHLVYEPPTTQRFNPFLPVPTKAASAGSMESKQGRTSPKIRPQPGSRSPSEQSISHDMAMARALQPSPHSASVHGVDRRQYPSRPSTPLRMCAYTAQDLHERAKDAHIKTGETKTRPQQPVGEDQRAKDNGKHERHTQGVDTRHKPDPHRVHRQNSNADASQSARPLVIRKKSSNATLPQSAPALSSASSFHRQHSSSSDVSSHSSRKTDGASRTVESRSAHALRVVESTRPAPSVGTLSGPLNNAPTSRSHLRDAGSARTGSCESLRGVHGEISSKTAVSSSRRNEEAASATSQRRNAQPSAKKGSRPLYSSEAASSQTSFSSKLSAKKDGRSLYSSEAASSQASLSSSTRRRPQLSNIVVTSLLDFPQDVDEKSLESPSVYSEHSLYRSPAPSKPSPFPLPDIDIQAILNSIRLPQERSSEYGLDVKCKPAKQRVSMTPSSRGSLLSCATEEVVIMPDGPHYASNPPAPRARHEKYAAKPATKTGGYRYHDETRKEREKPDAQARPYVEYSYHRLDSRAIRSALRS</sequence>
<feature type="compositionally biased region" description="Basic and acidic residues" evidence="1">
    <location>
        <begin position="557"/>
        <end position="583"/>
    </location>
</feature>
<feature type="region of interest" description="Disordered" evidence="1">
    <location>
        <begin position="539"/>
        <end position="762"/>
    </location>
</feature>